<proteinExistence type="inferred from homology"/>
<dbReference type="AlphaFoldDB" id="A0A0G4KQX3"/>
<dbReference type="InterPro" id="IPR014729">
    <property type="entry name" value="Rossmann-like_a/b/a_fold"/>
</dbReference>
<name>A0A0G4KQX3_VERLO</name>
<feature type="compositionally biased region" description="Low complexity" evidence="3">
    <location>
        <begin position="379"/>
        <end position="390"/>
    </location>
</feature>
<evidence type="ECO:0000256" key="2">
    <source>
        <dbReference type="ARBA" id="ARBA00022170"/>
    </source>
</evidence>
<evidence type="ECO:0000313" key="4">
    <source>
        <dbReference type="EMBL" id="CRK12208.1"/>
    </source>
</evidence>
<reference evidence="5" key="1">
    <citation type="submission" date="2015-05" db="EMBL/GenBank/DDBJ databases">
        <authorList>
            <person name="Fogelqvist Johan"/>
        </authorList>
    </citation>
    <scope>NUCLEOTIDE SEQUENCE [LARGE SCALE GENOMIC DNA]</scope>
</reference>
<protein>
    <recommendedName>
        <fullName evidence="2">Succinate dehydrogenase assembly factor 4, mitochondrial</fullName>
    </recommendedName>
</protein>
<evidence type="ECO:0000256" key="1">
    <source>
        <dbReference type="ARBA" id="ARBA00005701"/>
    </source>
</evidence>
<evidence type="ECO:0000313" key="5">
    <source>
        <dbReference type="Proteomes" id="UP000045706"/>
    </source>
</evidence>
<dbReference type="SUPFAM" id="SSF52374">
    <property type="entry name" value="Nucleotidylyl transferase"/>
    <property type="match status" value="1"/>
</dbReference>
<dbReference type="InterPro" id="IPR012875">
    <property type="entry name" value="SDHF4"/>
</dbReference>
<feature type="compositionally biased region" description="Low complexity" evidence="3">
    <location>
        <begin position="426"/>
        <end position="440"/>
    </location>
</feature>
<organism evidence="4 5">
    <name type="scientific">Verticillium longisporum</name>
    <name type="common">Verticillium dahliae var. longisporum</name>
    <dbReference type="NCBI Taxonomy" id="100787"/>
    <lineage>
        <taxon>Eukaryota</taxon>
        <taxon>Fungi</taxon>
        <taxon>Dikarya</taxon>
        <taxon>Ascomycota</taxon>
        <taxon>Pezizomycotina</taxon>
        <taxon>Sordariomycetes</taxon>
        <taxon>Hypocreomycetidae</taxon>
        <taxon>Glomerellales</taxon>
        <taxon>Plectosphaerellaceae</taxon>
        <taxon>Verticillium</taxon>
    </lineage>
</organism>
<dbReference type="GO" id="GO:0005739">
    <property type="term" value="C:mitochondrion"/>
    <property type="evidence" value="ECO:0007669"/>
    <property type="project" value="TreeGrafter"/>
</dbReference>
<sequence>MSADHPFAAYHRAGGAARAEVAIATAPLTHYIQEAYHELDPADEEAPIFRDDLEHTVEPLLRRGFRNTIILAAGGYNPPHYGHAELLTHVLHHGGEDLNIIAAIMIPIDDTHLERKFGIAENPIILPKSLRVSLCRNSPLIPNNVWVYDQPETEWHAFRSRLEASIMSSGFTVDFMTVVGPDHVSISSVHSPARWSCSETIVSDACRPADFVAGHHKNLVRITACTDWHRLKNPDFGKIRRLIEDKAARRFNDALVIGSVPHAEREQRETRCGTVKGVPKLTIRFVPWTEGQRKPNVSSTDIRKLIVSCDATELGSTKGLAGKALCHEELVRWILRELPERAKMSAVPVKGERTPNENMSRLLPRLPTTLRALRAPLARPYSSSSSAFKPSPAPPRLPSSEQAEFERLQRTAAVASGLDMSPPSPAEATETTTAAAASAPGKVEVRADDGEALHQDVRRGAPPEFEGETNPKTGEVGGPKNEPLRWGGDGDWSYNGRVTDF</sequence>
<feature type="region of interest" description="Disordered" evidence="3">
    <location>
        <begin position="454"/>
        <end position="501"/>
    </location>
</feature>
<dbReference type="Pfam" id="PF07896">
    <property type="entry name" value="DUF1674"/>
    <property type="match status" value="1"/>
</dbReference>
<feature type="region of interest" description="Disordered" evidence="3">
    <location>
        <begin position="379"/>
        <end position="404"/>
    </location>
</feature>
<accession>A0A0G4KQX3</accession>
<feature type="region of interest" description="Disordered" evidence="3">
    <location>
        <begin position="417"/>
        <end position="442"/>
    </location>
</feature>
<evidence type="ECO:0000256" key="3">
    <source>
        <dbReference type="SAM" id="MobiDB-lite"/>
    </source>
</evidence>
<dbReference type="EMBL" id="CVQI01002891">
    <property type="protein sequence ID" value="CRK12208.1"/>
    <property type="molecule type" value="Genomic_DNA"/>
</dbReference>
<gene>
    <name evidence="4" type="ORF">BN1723_009650</name>
</gene>
<dbReference type="Gene3D" id="3.40.50.620">
    <property type="entry name" value="HUPs"/>
    <property type="match status" value="1"/>
</dbReference>
<dbReference type="GO" id="GO:0034553">
    <property type="term" value="P:mitochondrial respiratory chain complex II assembly"/>
    <property type="evidence" value="ECO:0007669"/>
    <property type="project" value="TreeGrafter"/>
</dbReference>
<comment type="similarity">
    <text evidence="1">Belongs to the SDHAF4 family.</text>
</comment>
<dbReference type="PANTHER" id="PTHR28524">
    <property type="entry name" value="SUCCINATE DEHYDROGENASE ASSEMBLY FACTOR 4, MITOCHONDRIAL"/>
    <property type="match status" value="1"/>
</dbReference>
<dbReference type="Proteomes" id="UP000045706">
    <property type="component" value="Unassembled WGS sequence"/>
</dbReference>
<dbReference type="PANTHER" id="PTHR28524:SF3">
    <property type="entry name" value="SUCCINATE DEHYDROGENASE ASSEMBLY FACTOR 4, MITOCHONDRIAL"/>
    <property type="match status" value="1"/>
</dbReference>